<dbReference type="Gene3D" id="1.10.540.10">
    <property type="entry name" value="Acyl-CoA dehydrogenase/oxidase, N-terminal domain"/>
    <property type="match status" value="1"/>
</dbReference>
<gene>
    <name evidence="11" type="ORF">DI555_18330</name>
</gene>
<reference evidence="11 12" key="1">
    <citation type="submission" date="2017-08" db="EMBL/GenBank/DDBJ databases">
        <title>Infants hospitalized years apart are colonized by the same room-sourced microbial strains.</title>
        <authorList>
            <person name="Brooks B."/>
            <person name="Olm M.R."/>
            <person name="Firek B.A."/>
            <person name="Baker R."/>
            <person name="Thomas B.C."/>
            <person name="Morowitz M.J."/>
            <person name="Banfield J.F."/>
        </authorList>
    </citation>
    <scope>NUCLEOTIDE SEQUENCE [LARGE SCALE GENOMIC DNA]</scope>
    <source>
        <strain evidence="11">S2_005_002_R2_33</strain>
    </source>
</reference>
<sequence>MSYTPPSTDQILALRINAGTEELARHPRFAAASDDVVQAVVEGAGAFAAGEWAPLNRKGDIEGARIEHGKVLLPQGFEQAYRDFVAAGWNSIAAPEEFGGQGLPQALAVAALECLGSANMGFSLLPMLTVGAIEALVHHGSEAQQARYLHRVVSGEWSGTMNLTEPQAGSDLGALRTAAVPITEGPHAGKYRISGQKIFITWGEHELAENIIHLVLARVPGAPAGSRGISLFIVPKFHVEHDGSLGARNDLKAVSIERKLGIHASPTCVMSFGDNGECIGELIGAENEGLRCMFTMMNNARINVGAQGVQIAERAMQQAMAYAMDRVQSARAGAADRSPVAIAEHPDVRRMLLRMRALTEAGRALLYYACGQLDRGNLGDEAARMRAELLVPLVKAWCSDMGVEVTSLGVQIHGGMGFIEETGAAQHYRDARIAPIYEGTNGIQAADLMTRKLGMARGAALFALMDDIEAYAADRGVLALQELAESCRQTAQHLIETGTLDDRLGASVPFLAACAVAVAGWQLHRQADALSGASDLSESFTKRKKVVARYFIEHLVPEAMGHLAQAQKGASLLYELTSEELTA</sequence>
<comment type="caution">
    <text evidence="11">The sequence shown here is derived from an EMBL/GenBank/DDBJ whole genome shotgun (WGS) entry which is preliminary data.</text>
</comment>
<accession>A0A2W5NHR0</accession>
<dbReference type="InterPro" id="IPR046373">
    <property type="entry name" value="Acyl-CoA_Oxase/DH_mid-dom_sf"/>
</dbReference>
<evidence type="ECO:0000259" key="7">
    <source>
        <dbReference type="Pfam" id="PF00441"/>
    </source>
</evidence>
<dbReference type="InterPro" id="IPR036250">
    <property type="entry name" value="AcylCo_DH-like_C"/>
</dbReference>
<evidence type="ECO:0000259" key="8">
    <source>
        <dbReference type="Pfam" id="PF02770"/>
    </source>
</evidence>
<dbReference type="Pfam" id="PF02771">
    <property type="entry name" value="Acyl-CoA_dh_N"/>
    <property type="match status" value="1"/>
</dbReference>
<dbReference type="InterPro" id="IPR006091">
    <property type="entry name" value="Acyl-CoA_Oxase/DH_mid-dom"/>
</dbReference>
<evidence type="ECO:0000256" key="5">
    <source>
        <dbReference type="ARBA" id="ARBA00023002"/>
    </source>
</evidence>
<feature type="domain" description="Acyl-CoA dehydrogenase/oxidase C-terminal" evidence="7">
    <location>
        <begin position="287"/>
        <end position="450"/>
    </location>
</feature>
<evidence type="ECO:0000313" key="12">
    <source>
        <dbReference type="Proteomes" id="UP000249082"/>
    </source>
</evidence>
<dbReference type="Proteomes" id="UP000249082">
    <property type="component" value="Unassembled WGS sequence"/>
</dbReference>
<name>A0A2W5NHR0_9SPHN</name>
<proteinExistence type="inferred from homology"/>
<feature type="domain" description="Acetyl-CoA dehydrogenase-like C-terminal" evidence="10">
    <location>
        <begin position="473"/>
        <end position="576"/>
    </location>
</feature>
<evidence type="ECO:0000256" key="4">
    <source>
        <dbReference type="ARBA" id="ARBA00022827"/>
    </source>
</evidence>
<dbReference type="Pfam" id="PF02770">
    <property type="entry name" value="Acyl-CoA_dh_M"/>
    <property type="match status" value="1"/>
</dbReference>
<dbReference type="InterPro" id="IPR013786">
    <property type="entry name" value="AcylCoA_DH/ox_N"/>
</dbReference>
<dbReference type="SUPFAM" id="SSF47203">
    <property type="entry name" value="Acyl-CoA dehydrogenase C-terminal domain-like"/>
    <property type="match status" value="1"/>
</dbReference>
<keyword evidence="4 6" id="KW-0274">FAD</keyword>
<evidence type="ECO:0000256" key="6">
    <source>
        <dbReference type="RuleBase" id="RU362125"/>
    </source>
</evidence>
<dbReference type="Gene3D" id="2.40.110.10">
    <property type="entry name" value="Butyryl-CoA Dehydrogenase, subunit A, domain 2"/>
    <property type="match status" value="1"/>
</dbReference>
<dbReference type="SUPFAM" id="SSF56645">
    <property type="entry name" value="Acyl-CoA dehydrogenase NM domain-like"/>
    <property type="match status" value="1"/>
</dbReference>
<dbReference type="GO" id="GO:0016627">
    <property type="term" value="F:oxidoreductase activity, acting on the CH-CH group of donors"/>
    <property type="evidence" value="ECO:0007669"/>
    <property type="project" value="InterPro"/>
</dbReference>
<evidence type="ECO:0000259" key="9">
    <source>
        <dbReference type="Pfam" id="PF02771"/>
    </source>
</evidence>
<dbReference type="Pfam" id="PF00441">
    <property type="entry name" value="Acyl-CoA_dh_1"/>
    <property type="match status" value="1"/>
</dbReference>
<dbReference type="EMBL" id="QFPX01000019">
    <property type="protein sequence ID" value="PZQ53032.1"/>
    <property type="molecule type" value="Genomic_DNA"/>
</dbReference>
<evidence type="ECO:0000256" key="1">
    <source>
        <dbReference type="ARBA" id="ARBA00001974"/>
    </source>
</evidence>
<comment type="similarity">
    <text evidence="2 6">Belongs to the acyl-CoA dehydrogenase family.</text>
</comment>
<dbReference type="Gene3D" id="1.20.140.10">
    <property type="entry name" value="Butyryl-CoA Dehydrogenase, subunit A, domain 3"/>
    <property type="match status" value="1"/>
</dbReference>
<evidence type="ECO:0000259" key="10">
    <source>
        <dbReference type="Pfam" id="PF12806"/>
    </source>
</evidence>
<evidence type="ECO:0000256" key="3">
    <source>
        <dbReference type="ARBA" id="ARBA00022630"/>
    </source>
</evidence>
<dbReference type="PANTHER" id="PTHR42803">
    <property type="entry name" value="ACYL-COA DEHYDROGENASE"/>
    <property type="match status" value="1"/>
</dbReference>
<dbReference type="InterPro" id="IPR009100">
    <property type="entry name" value="AcylCoA_DH/oxidase_NM_dom_sf"/>
</dbReference>
<dbReference type="Pfam" id="PF12806">
    <property type="entry name" value="Acyl-CoA_dh_C"/>
    <property type="match status" value="1"/>
</dbReference>
<feature type="domain" description="Acyl-CoA dehydrogenase/oxidase N-terminal" evidence="9">
    <location>
        <begin position="39"/>
        <end position="156"/>
    </location>
</feature>
<dbReference type="InterPro" id="IPR037069">
    <property type="entry name" value="AcylCoA_DH/ox_N_sf"/>
</dbReference>
<organism evidence="11 12">
    <name type="scientific">Novosphingobium pentaromativorans</name>
    <dbReference type="NCBI Taxonomy" id="205844"/>
    <lineage>
        <taxon>Bacteria</taxon>
        <taxon>Pseudomonadati</taxon>
        <taxon>Pseudomonadota</taxon>
        <taxon>Alphaproteobacteria</taxon>
        <taxon>Sphingomonadales</taxon>
        <taxon>Sphingomonadaceae</taxon>
        <taxon>Novosphingobium</taxon>
    </lineage>
</organism>
<dbReference type="GO" id="GO:0050660">
    <property type="term" value="F:flavin adenine dinucleotide binding"/>
    <property type="evidence" value="ECO:0007669"/>
    <property type="project" value="InterPro"/>
</dbReference>
<keyword evidence="5 6" id="KW-0560">Oxidoreductase</keyword>
<dbReference type="AlphaFoldDB" id="A0A2W5NHR0"/>
<feature type="domain" description="Acyl-CoA oxidase/dehydrogenase middle" evidence="8">
    <location>
        <begin position="161"/>
        <end position="273"/>
    </location>
</feature>
<dbReference type="InterPro" id="IPR025878">
    <property type="entry name" value="Acyl-CoA_dh-like_C_dom"/>
</dbReference>
<protein>
    <submittedName>
        <fullName evidence="11">Acyl-CoA dehydrogenase</fullName>
    </submittedName>
</protein>
<dbReference type="PANTHER" id="PTHR42803:SF1">
    <property type="entry name" value="BROAD-SPECIFICITY LINEAR ACYL-COA DEHYDROGENASE FADE5"/>
    <property type="match status" value="1"/>
</dbReference>
<keyword evidence="3 6" id="KW-0285">Flavoprotein</keyword>
<dbReference type="InterPro" id="IPR009075">
    <property type="entry name" value="AcylCo_DH/oxidase_C"/>
</dbReference>
<evidence type="ECO:0000313" key="11">
    <source>
        <dbReference type="EMBL" id="PZQ53032.1"/>
    </source>
</evidence>
<comment type="cofactor">
    <cofactor evidence="1 6">
        <name>FAD</name>
        <dbReference type="ChEBI" id="CHEBI:57692"/>
    </cofactor>
</comment>
<dbReference type="InterPro" id="IPR052166">
    <property type="entry name" value="Diverse_Acyl-CoA_DH"/>
</dbReference>
<evidence type="ECO:0000256" key="2">
    <source>
        <dbReference type="ARBA" id="ARBA00009347"/>
    </source>
</evidence>